<organism evidence="2 3">
    <name type="scientific">Dipteronia sinensis</name>
    <dbReference type="NCBI Taxonomy" id="43782"/>
    <lineage>
        <taxon>Eukaryota</taxon>
        <taxon>Viridiplantae</taxon>
        <taxon>Streptophyta</taxon>
        <taxon>Embryophyta</taxon>
        <taxon>Tracheophyta</taxon>
        <taxon>Spermatophyta</taxon>
        <taxon>Magnoliopsida</taxon>
        <taxon>eudicotyledons</taxon>
        <taxon>Gunneridae</taxon>
        <taxon>Pentapetalae</taxon>
        <taxon>rosids</taxon>
        <taxon>malvids</taxon>
        <taxon>Sapindales</taxon>
        <taxon>Sapindaceae</taxon>
        <taxon>Hippocastanoideae</taxon>
        <taxon>Acereae</taxon>
        <taxon>Dipteronia</taxon>
    </lineage>
</organism>
<proteinExistence type="predicted"/>
<feature type="region of interest" description="Disordered" evidence="1">
    <location>
        <begin position="79"/>
        <end position="125"/>
    </location>
</feature>
<dbReference type="AlphaFoldDB" id="A0AAE0EAT6"/>
<keyword evidence="3" id="KW-1185">Reference proteome</keyword>
<dbReference type="EMBL" id="JANJYJ010000004">
    <property type="protein sequence ID" value="KAK3220972.1"/>
    <property type="molecule type" value="Genomic_DNA"/>
</dbReference>
<protein>
    <submittedName>
        <fullName evidence="2">Uncharacterized protein</fullName>
    </submittedName>
</protein>
<evidence type="ECO:0000313" key="3">
    <source>
        <dbReference type="Proteomes" id="UP001281410"/>
    </source>
</evidence>
<comment type="caution">
    <text evidence="2">The sequence shown here is derived from an EMBL/GenBank/DDBJ whole genome shotgun (WGS) entry which is preliminary data.</text>
</comment>
<evidence type="ECO:0000256" key="1">
    <source>
        <dbReference type="SAM" id="MobiDB-lite"/>
    </source>
</evidence>
<dbReference type="Proteomes" id="UP001281410">
    <property type="component" value="Unassembled WGS sequence"/>
</dbReference>
<name>A0AAE0EAT6_9ROSI</name>
<accession>A0AAE0EAT6</accession>
<sequence>MRLGWIIGEPLLVDHKTKSRKKCDIGKFLVLIPHKQSCPAQVRMQDGRRLFSVSMKEEASQSDEQWIRSFMGLKMDEVDTSAHKSGDTINLSKKDVTRDNGDCLDQGKRVGEADNDLTSDKTGEP</sequence>
<evidence type="ECO:0000313" key="2">
    <source>
        <dbReference type="EMBL" id="KAK3220972.1"/>
    </source>
</evidence>
<reference evidence="2" key="1">
    <citation type="journal article" date="2023" name="Plant J.">
        <title>Genome sequences and population genomics provide insights into the demographic history, inbreeding, and mutation load of two 'living fossil' tree species of Dipteronia.</title>
        <authorList>
            <person name="Feng Y."/>
            <person name="Comes H.P."/>
            <person name="Chen J."/>
            <person name="Zhu S."/>
            <person name="Lu R."/>
            <person name="Zhang X."/>
            <person name="Li P."/>
            <person name="Qiu J."/>
            <person name="Olsen K.M."/>
            <person name="Qiu Y."/>
        </authorList>
    </citation>
    <scope>NUCLEOTIDE SEQUENCE</scope>
    <source>
        <strain evidence="2">NBL</strain>
    </source>
</reference>
<gene>
    <name evidence="2" type="ORF">Dsin_014942</name>
</gene>